<reference evidence="3 4" key="1">
    <citation type="submission" date="2018-03" db="EMBL/GenBank/DDBJ databases">
        <title>Genomic Encyclopedia of Archaeal and Bacterial Type Strains, Phase II (KMG-II): from individual species to whole genera.</title>
        <authorList>
            <person name="Goeker M."/>
        </authorList>
    </citation>
    <scope>NUCLEOTIDE SEQUENCE [LARGE SCALE GENOMIC DNA]</scope>
    <source>
        <strain evidence="3 4">DSM 44889</strain>
    </source>
</reference>
<organism evidence="3 4">
    <name type="scientific">Quadrisphaera granulorum</name>
    <dbReference type="NCBI Taxonomy" id="317664"/>
    <lineage>
        <taxon>Bacteria</taxon>
        <taxon>Bacillati</taxon>
        <taxon>Actinomycetota</taxon>
        <taxon>Actinomycetes</taxon>
        <taxon>Kineosporiales</taxon>
        <taxon>Kineosporiaceae</taxon>
        <taxon>Quadrisphaera</taxon>
    </lineage>
</organism>
<feature type="domain" description="Transposase IS4 N-terminal" evidence="2">
    <location>
        <begin position="83"/>
        <end position="180"/>
    </location>
</feature>
<sequence length="299" mass="30815">MRIEEAAIGPGAAAEAEASLAEQVSALAASIKASVDERTWAGLVQQLTGELTGEAAGEAVRRCVLPRGSGAGQDARVVAREQVSIGILIGAVHHDVVAAALAAAGVRAKRSDAKLPPQVVVYVLMGLWLFADEAYQEVCAKVTGYLDELGLWAAPWSAPTASALSQARKKVPEQVVASVFSQVAVPLAGEFTPGAFVGTFPGPTWRMLAIDGYELDVPDTAENAAAYGYATTSTTASTTTSTTASATASATASGTVRQAVAQAVARAVAQVKTGRCAPRPTPRCGWSRSLRRPPARPCT</sequence>
<dbReference type="AlphaFoldDB" id="A0A316A7P8"/>
<protein>
    <submittedName>
        <fullName evidence="3">Transposase IS4-like protein</fullName>
    </submittedName>
</protein>
<feature type="compositionally biased region" description="Basic residues" evidence="1">
    <location>
        <begin position="289"/>
        <end position="299"/>
    </location>
</feature>
<evidence type="ECO:0000313" key="4">
    <source>
        <dbReference type="Proteomes" id="UP000245469"/>
    </source>
</evidence>
<dbReference type="Proteomes" id="UP000245469">
    <property type="component" value="Unassembled WGS sequence"/>
</dbReference>
<dbReference type="OrthoDB" id="477305at2"/>
<dbReference type="EMBL" id="QGDQ01000017">
    <property type="protein sequence ID" value="PWJ52844.1"/>
    <property type="molecule type" value="Genomic_DNA"/>
</dbReference>
<gene>
    <name evidence="3" type="ORF">BXY45_11796</name>
</gene>
<name>A0A316A7P8_9ACTN</name>
<dbReference type="RefSeq" id="WP_109775100.1">
    <property type="nucleotide sequence ID" value="NZ_QGDQ01000017.1"/>
</dbReference>
<keyword evidence="4" id="KW-1185">Reference proteome</keyword>
<evidence type="ECO:0000313" key="3">
    <source>
        <dbReference type="EMBL" id="PWJ52844.1"/>
    </source>
</evidence>
<evidence type="ECO:0000256" key="1">
    <source>
        <dbReference type="SAM" id="MobiDB-lite"/>
    </source>
</evidence>
<dbReference type="Pfam" id="PF13006">
    <property type="entry name" value="Nterm_IS4"/>
    <property type="match status" value="1"/>
</dbReference>
<evidence type="ECO:0000259" key="2">
    <source>
        <dbReference type="Pfam" id="PF13006"/>
    </source>
</evidence>
<dbReference type="InterPro" id="IPR024473">
    <property type="entry name" value="Transposases_IS4_N"/>
</dbReference>
<accession>A0A316A7P8</accession>
<feature type="region of interest" description="Disordered" evidence="1">
    <location>
        <begin position="276"/>
        <end position="299"/>
    </location>
</feature>
<comment type="caution">
    <text evidence="3">The sequence shown here is derived from an EMBL/GenBank/DDBJ whole genome shotgun (WGS) entry which is preliminary data.</text>
</comment>
<proteinExistence type="predicted"/>